<dbReference type="STRING" id="1156394.T0Q4M9"/>
<dbReference type="RefSeq" id="XP_008617103.1">
    <property type="nucleotide sequence ID" value="XM_008618881.1"/>
</dbReference>
<dbReference type="Gene3D" id="3.40.50.150">
    <property type="entry name" value="Vaccinia Virus protein VP39"/>
    <property type="match status" value="1"/>
</dbReference>
<organism evidence="3 4">
    <name type="scientific">Saprolegnia diclina (strain VS20)</name>
    <dbReference type="NCBI Taxonomy" id="1156394"/>
    <lineage>
        <taxon>Eukaryota</taxon>
        <taxon>Sar</taxon>
        <taxon>Stramenopiles</taxon>
        <taxon>Oomycota</taxon>
        <taxon>Saprolegniomycetes</taxon>
        <taxon>Saprolegniales</taxon>
        <taxon>Saprolegniaceae</taxon>
        <taxon>Saprolegnia</taxon>
    </lineage>
</organism>
<dbReference type="InterPro" id="IPR019446">
    <property type="entry name" value="BMT5-like"/>
</dbReference>
<dbReference type="GO" id="GO:0008270">
    <property type="term" value="F:zinc ion binding"/>
    <property type="evidence" value="ECO:0007669"/>
    <property type="project" value="UniProtKB-KW"/>
</dbReference>
<dbReference type="VEuPathDB" id="FungiDB:SDRG_12800"/>
<dbReference type="eggNOG" id="KOG4174">
    <property type="taxonomic scope" value="Eukaryota"/>
</dbReference>
<dbReference type="Proteomes" id="UP000030762">
    <property type="component" value="Unassembled WGS sequence"/>
</dbReference>
<dbReference type="PROSITE" id="PS50157">
    <property type="entry name" value="ZINC_FINGER_C2H2_2"/>
    <property type="match status" value="1"/>
</dbReference>
<dbReference type="PANTHER" id="PTHR11538">
    <property type="entry name" value="PHENYLALANYL-TRNA SYNTHETASE"/>
    <property type="match status" value="1"/>
</dbReference>
<evidence type="ECO:0000313" key="4">
    <source>
        <dbReference type="Proteomes" id="UP000030762"/>
    </source>
</evidence>
<keyword evidence="4" id="KW-1185">Reference proteome</keyword>
<accession>T0Q4M9</accession>
<dbReference type="SUPFAM" id="SSF53335">
    <property type="entry name" value="S-adenosyl-L-methionine-dependent methyltransferases"/>
    <property type="match status" value="1"/>
</dbReference>
<dbReference type="OMA" id="FHQVTLH"/>
<dbReference type="EMBL" id="JH767183">
    <property type="protein sequence ID" value="EQC29551.1"/>
    <property type="molecule type" value="Genomic_DNA"/>
</dbReference>
<name>T0Q4M9_SAPDV</name>
<dbReference type="SMART" id="SM00355">
    <property type="entry name" value="ZnF_C2H2"/>
    <property type="match status" value="4"/>
</dbReference>
<keyword evidence="1" id="KW-0862">Zinc</keyword>
<evidence type="ECO:0000313" key="3">
    <source>
        <dbReference type="EMBL" id="EQC29551.1"/>
    </source>
</evidence>
<protein>
    <recommendedName>
        <fullName evidence="2">C2H2-type domain-containing protein</fullName>
    </recommendedName>
</protein>
<gene>
    <name evidence="3" type="ORF">SDRG_12800</name>
</gene>
<reference evidence="3 4" key="1">
    <citation type="submission" date="2012-04" db="EMBL/GenBank/DDBJ databases">
        <title>The Genome Sequence of Saprolegnia declina VS20.</title>
        <authorList>
            <consortium name="The Broad Institute Genome Sequencing Platform"/>
            <person name="Russ C."/>
            <person name="Nusbaum C."/>
            <person name="Tyler B."/>
            <person name="van West P."/>
            <person name="Dieguez-Uribeondo J."/>
            <person name="de Bruijn I."/>
            <person name="Tripathy S."/>
            <person name="Jiang R."/>
            <person name="Young S.K."/>
            <person name="Zeng Q."/>
            <person name="Gargeya S."/>
            <person name="Fitzgerald M."/>
            <person name="Haas B."/>
            <person name="Abouelleil A."/>
            <person name="Alvarado L."/>
            <person name="Arachchi H.M."/>
            <person name="Berlin A."/>
            <person name="Chapman S.B."/>
            <person name="Goldberg J."/>
            <person name="Griggs A."/>
            <person name="Gujja S."/>
            <person name="Hansen M."/>
            <person name="Howarth C."/>
            <person name="Imamovic A."/>
            <person name="Larimer J."/>
            <person name="McCowen C."/>
            <person name="Montmayeur A."/>
            <person name="Murphy C."/>
            <person name="Neiman D."/>
            <person name="Pearson M."/>
            <person name="Priest M."/>
            <person name="Roberts A."/>
            <person name="Saif S."/>
            <person name="Shea T."/>
            <person name="Sisk P."/>
            <person name="Sykes S."/>
            <person name="Wortman J."/>
            <person name="Nusbaum C."/>
            <person name="Birren B."/>
        </authorList>
    </citation>
    <scope>NUCLEOTIDE SEQUENCE [LARGE SCALE GENOMIC DNA]</scope>
    <source>
        <strain evidence="3 4">VS20</strain>
    </source>
</reference>
<dbReference type="GO" id="GO:0070475">
    <property type="term" value="P:rRNA base methylation"/>
    <property type="evidence" value="ECO:0007669"/>
    <property type="project" value="InterPro"/>
</dbReference>
<dbReference type="InterPro" id="IPR029063">
    <property type="entry name" value="SAM-dependent_MTases_sf"/>
</dbReference>
<dbReference type="OrthoDB" id="273345at2759"/>
<dbReference type="PANTHER" id="PTHR11538:SF26">
    <property type="entry name" value="FERREDOXIN-FOLD ANTICODON-BINDING DOMAIN-CONTAINING PROTEIN 1"/>
    <property type="match status" value="1"/>
</dbReference>
<keyword evidence="1" id="KW-0479">Metal-binding</keyword>
<dbReference type="Gene3D" id="3.30.160.60">
    <property type="entry name" value="Classic Zinc Finger"/>
    <property type="match status" value="2"/>
</dbReference>
<dbReference type="InParanoid" id="T0Q4M9"/>
<dbReference type="GO" id="GO:0070042">
    <property type="term" value="F:rRNA (uridine-N3-)-methyltransferase activity"/>
    <property type="evidence" value="ECO:0007669"/>
    <property type="project" value="InterPro"/>
</dbReference>
<dbReference type="InterPro" id="IPR013087">
    <property type="entry name" value="Znf_C2H2_type"/>
</dbReference>
<evidence type="ECO:0000259" key="2">
    <source>
        <dbReference type="PROSITE" id="PS50157"/>
    </source>
</evidence>
<dbReference type="GO" id="GO:0005737">
    <property type="term" value="C:cytoplasm"/>
    <property type="evidence" value="ECO:0007669"/>
    <property type="project" value="TreeGrafter"/>
</dbReference>
<sequence length="372" mass="41591">MGCRVLTVGDGDLSYSRCLLDPENWRDLDVDTPTIELTASTFDSLSALEDKYAMVRSNLDALGAGSAAVSATVLHDVDATNLAAFENDEASHFDRIVFNHPHSGVEDVHRHRRLLSHFFHAALRVLRPGGKVFVTLARDQPKRWEILKRADALDLVCCKNELWTEPRGYQRKRHQSDKSFHRILLHGEKLEQQSTIFGFGRRRDGTTPVATTTTPTTLPSSDAGVACDDPACGGKRFATAQGLKTHLRMVHELCIKKRKRGKADADDFRCSHCNGREFQDAEALQQHLLAKHGKDSRISPDWYGHAPTLTETKEAAQCPICMELFPSATALTAHLSTLQPVAVAKWTCSMCEKTFEEQRALRQHQNFCTKDT</sequence>
<evidence type="ECO:0000256" key="1">
    <source>
        <dbReference type="PROSITE-ProRule" id="PRU00042"/>
    </source>
</evidence>
<dbReference type="AlphaFoldDB" id="T0Q4M9"/>
<dbReference type="GeneID" id="19953527"/>
<dbReference type="Pfam" id="PF10354">
    <property type="entry name" value="BMT5-like"/>
    <property type="match status" value="1"/>
</dbReference>
<feature type="domain" description="C2H2-type" evidence="2">
    <location>
        <begin position="346"/>
        <end position="372"/>
    </location>
</feature>
<dbReference type="Pfam" id="PF13912">
    <property type="entry name" value="zf-C2H2_6"/>
    <property type="match status" value="1"/>
</dbReference>
<keyword evidence="1" id="KW-0863">Zinc-finger</keyword>
<proteinExistence type="predicted"/>
<dbReference type="CDD" id="cd02440">
    <property type="entry name" value="AdoMet_MTases"/>
    <property type="match status" value="1"/>
</dbReference>